<dbReference type="SMART" id="SM00327">
    <property type="entry name" value="VWA"/>
    <property type="match status" value="1"/>
</dbReference>
<feature type="region of interest" description="Disordered" evidence="19">
    <location>
        <begin position="667"/>
        <end position="701"/>
    </location>
</feature>
<dbReference type="InterPro" id="IPR002035">
    <property type="entry name" value="VWF_A"/>
</dbReference>
<evidence type="ECO:0000256" key="15">
    <source>
        <dbReference type="ARBA" id="ARBA00023180"/>
    </source>
</evidence>
<evidence type="ECO:0000259" key="21">
    <source>
        <dbReference type="PROSITE" id="PS50234"/>
    </source>
</evidence>
<keyword evidence="9" id="KW-0732">Signal</keyword>
<evidence type="ECO:0000256" key="11">
    <source>
        <dbReference type="ARBA" id="ARBA00022900"/>
    </source>
</evidence>
<dbReference type="PROSITE" id="PS51468">
    <property type="entry name" value="VIT"/>
    <property type="match status" value="1"/>
</dbReference>
<evidence type="ECO:0000256" key="20">
    <source>
        <dbReference type="SAM" id="Phobius"/>
    </source>
</evidence>
<keyword evidence="13 20" id="KW-1133">Transmembrane helix</keyword>
<evidence type="ECO:0000256" key="10">
    <source>
        <dbReference type="ARBA" id="ARBA00022824"/>
    </source>
</evidence>
<dbReference type="FunFam" id="3.40.50.410:FF:000013">
    <property type="entry name" value="inter-alpha-trypsin inhibitor heavy chain H2"/>
    <property type="match status" value="1"/>
</dbReference>
<dbReference type="InterPro" id="IPR036465">
    <property type="entry name" value="vWFA_dom_sf"/>
</dbReference>
<keyword evidence="12" id="KW-0654">Proteoglycan</keyword>
<feature type="transmembrane region" description="Helical" evidence="20">
    <location>
        <begin position="47"/>
        <end position="66"/>
    </location>
</feature>
<evidence type="ECO:0000256" key="5">
    <source>
        <dbReference type="ARBA" id="ARBA00022525"/>
    </source>
</evidence>
<keyword evidence="14 20" id="KW-0472">Membrane</keyword>
<evidence type="ECO:0000256" key="19">
    <source>
        <dbReference type="SAM" id="MobiDB-lite"/>
    </source>
</evidence>
<evidence type="ECO:0000256" key="4">
    <source>
        <dbReference type="ARBA" id="ARBA00010158"/>
    </source>
</evidence>
<keyword evidence="24" id="KW-1185">Reference proteome</keyword>
<dbReference type="GeneTree" id="ENSGT00940000154554"/>
<reference evidence="23 24" key="1">
    <citation type="journal article" date="2008" name="Nature">
        <title>Genome analysis of the platypus reveals unique signatures of evolution.</title>
        <authorList>
            <person name="Warren W.C."/>
            <person name="Hillier L.W."/>
            <person name="Marshall Graves J.A."/>
            <person name="Birney E."/>
            <person name="Ponting C.P."/>
            <person name="Grutzner F."/>
            <person name="Belov K."/>
            <person name="Miller W."/>
            <person name="Clarke L."/>
            <person name="Chinwalla A.T."/>
            <person name="Yang S.P."/>
            <person name="Heger A."/>
            <person name="Locke D.P."/>
            <person name="Miethke P."/>
            <person name="Waters P.D."/>
            <person name="Veyrunes F."/>
            <person name="Fulton L."/>
            <person name="Fulton B."/>
            <person name="Graves T."/>
            <person name="Wallis J."/>
            <person name="Puente X.S."/>
            <person name="Lopez-Otin C."/>
            <person name="Ordonez G.R."/>
            <person name="Eichler E.E."/>
            <person name="Chen L."/>
            <person name="Cheng Z."/>
            <person name="Deakin J.E."/>
            <person name="Alsop A."/>
            <person name="Thompson K."/>
            <person name="Kirby P."/>
            <person name="Papenfuss A.T."/>
            <person name="Wakefield M.J."/>
            <person name="Olender T."/>
            <person name="Lancet D."/>
            <person name="Huttley G.A."/>
            <person name="Smit A.F."/>
            <person name="Pask A."/>
            <person name="Temple-Smith P."/>
            <person name="Batzer M.A."/>
            <person name="Walker J.A."/>
            <person name="Konkel M.K."/>
            <person name="Harris R.S."/>
            <person name="Whittington C.M."/>
            <person name="Wong E.S."/>
            <person name="Gemmell N.J."/>
            <person name="Buschiazzo E."/>
            <person name="Vargas Jentzsch I.M."/>
            <person name="Merkel A."/>
            <person name="Schmitz J."/>
            <person name="Zemann A."/>
            <person name="Churakov G."/>
            <person name="Kriegs J.O."/>
            <person name="Brosius J."/>
            <person name="Murchison E.P."/>
            <person name="Sachidanandam R."/>
            <person name="Smith C."/>
            <person name="Hannon G.J."/>
            <person name="Tsend-Ayush E."/>
            <person name="McMillan D."/>
            <person name="Attenborough R."/>
            <person name="Rens W."/>
            <person name="Ferguson-Smith M."/>
            <person name="Lefevre C.M."/>
            <person name="Sharp J.A."/>
            <person name="Nicholas K.R."/>
            <person name="Ray D.A."/>
            <person name="Kube M."/>
            <person name="Reinhardt R."/>
            <person name="Pringle T.H."/>
            <person name="Taylor J."/>
            <person name="Jones R.C."/>
            <person name="Nixon B."/>
            <person name="Dacheux J.L."/>
            <person name="Niwa H."/>
            <person name="Sekita Y."/>
            <person name="Huang X."/>
            <person name="Stark A."/>
            <person name="Kheradpour P."/>
            <person name="Kellis M."/>
            <person name="Flicek P."/>
            <person name="Chen Y."/>
            <person name="Webber C."/>
            <person name="Hardison R."/>
            <person name="Nelson J."/>
            <person name="Hallsworth-Pepin K."/>
            <person name="Delehaunty K."/>
            <person name="Markovic C."/>
            <person name="Minx P."/>
            <person name="Feng Y."/>
            <person name="Kremitzki C."/>
            <person name="Mitreva M."/>
            <person name="Glasscock J."/>
            <person name="Wylie T."/>
            <person name="Wohldmann P."/>
            <person name="Thiru P."/>
            <person name="Nhan M.N."/>
            <person name="Pohl C.S."/>
            <person name="Smith S.M."/>
            <person name="Hou S."/>
            <person name="Nefedov M."/>
            <person name="de Jong P.J."/>
            <person name="Renfree M.B."/>
            <person name="Mardis E.R."/>
            <person name="Wilson R.K."/>
        </authorList>
    </citation>
    <scope>NUCLEOTIDE SEQUENCE [LARGE SCALE GENOMIC DNA]</scope>
    <source>
        <strain evidence="23 24">Glennie</strain>
    </source>
</reference>
<dbReference type="GO" id="GO:0005787">
    <property type="term" value="C:signal peptidase complex"/>
    <property type="evidence" value="ECO:0007669"/>
    <property type="project" value="InterPro"/>
</dbReference>
<comment type="subcellular location">
    <subcellularLocation>
        <location evidence="1">Endoplasmic reticulum membrane</location>
        <topology evidence="1">Multi-pass membrane protein</topology>
    </subcellularLocation>
    <subcellularLocation>
        <location evidence="2">Secreted</location>
    </subcellularLocation>
</comment>
<comment type="subunit">
    <text evidence="18">I-alpha-I plasma protease inhibitors are assembled from one or two heavy chains (HC) and one light chain, bikunin. Inter-alpha-inhibitor (I-alpha-I) is composed of ITIH1/HC1, ITIH2/HC2 and bikunin. Interacts with TNFAIP6 (via Link and CUB domains).</text>
</comment>
<evidence type="ECO:0000256" key="14">
    <source>
        <dbReference type="ARBA" id="ARBA00023136"/>
    </source>
</evidence>
<dbReference type="Proteomes" id="UP000002279">
    <property type="component" value="Chromosome X1"/>
</dbReference>
<dbReference type="PANTHER" id="PTHR10338:SF106">
    <property type="entry name" value="INTER-ALPHA-TRYPSIN INHIBITOR HEAVY CHAIN H1"/>
    <property type="match status" value="1"/>
</dbReference>
<dbReference type="SMART" id="SM00609">
    <property type="entry name" value="VIT"/>
    <property type="match status" value="1"/>
</dbReference>
<keyword evidence="10" id="KW-0256">Endoplasmic reticulum</keyword>
<feature type="domain" description="VIT" evidence="22">
    <location>
        <begin position="52"/>
        <end position="181"/>
    </location>
</feature>
<dbReference type="Bgee" id="ENSOANG00000029878">
    <property type="expression patterns" value="Expressed in liver and 8 other cell types or tissues"/>
</dbReference>
<evidence type="ECO:0000256" key="13">
    <source>
        <dbReference type="ARBA" id="ARBA00022989"/>
    </source>
</evidence>
<proteinExistence type="inferred from homology"/>
<evidence type="ECO:0000256" key="7">
    <source>
        <dbReference type="ARBA" id="ARBA00022690"/>
    </source>
</evidence>
<dbReference type="Gene3D" id="3.40.50.410">
    <property type="entry name" value="von Willebrand factor, type A domain"/>
    <property type="match status" value="1"/>
</dbReference>
<protein>
    <recommendedName>
        <fullName evidence="17">Inter-alpha-trypsin inhibitor heavy chain H1</fullName>
    </recommendedName>
</protein>
<comment type="similarity">
    <text evidence="3">Belongs to the SPCS1 family.</text>
</comment>
<dbReference type="AlphaFoldDB" id="A0A6I8PEM1"/>
<dbReference type="InterPro" id="IPR010600">
    <property type="entry name" value="ITI_HC_C"/>
</dbReference>
<keyword evidence="7" id="KW-0646">Protease inhibitor</keyword>
<evidence type="ECO:0000256" key="18">
    <source>
        <dbReference type="ARBA" id="ARBA00047024"/>
    </source>
</evidence>
<dbReference type="InParanoid" id="A0A6I8PEM1"/>
<dbReference type="GO" id="GO:0030212">
    <property type="term" value="P:hyaluronan metabolic process"/>
    <property type="evidence" value="ECO:0007669"/>
    <property type="project" value="InterPro"/>
</dbReference>
<dbReference type="PANTHER" id="PTHR10338">
    <property type="entry name" value="INTER-ALPHA-TRYPSIN INHIBITOR HEAVY CHAIN FAMILY MEMBER"/>
    <property type="match status" value="1"/>
</dbReference>
<feature type="domain" description="VWFA" evidence="21">
    <location>
        <begin position="306"/>
        <end position="489"/>
    </location>
</feature>
<keyword evidence="8 20" id="KW-0812">Transmembrane</keyword>
<reference evidence="23" key="2">
    <citation type="submission" date="2025-08" db="UniProtKB">
        <authorList>
            <consortium name="Ensembl"/>
        </authorList>
    </citation>
    <scope>IDENTIFICATION</scope>
    <source>
        <strain evidence="23">Glennie</strain>
    </source>
</reference>
<dbReference type="Pfam" id="PF08487">
    <property type="entry name" value="VIT"/>
    <property type="match status" value="1"/>
</dbReference>
<evidence type="ECO:0000256" key="16">
    <source>
        <dbReference type="ARBA" id="ARBA00037051"/>
    </source>
</evidence>
<dbReference type="InterPro" id="IPR013694">
    <property type="entry name" value="VIT"/>
</dbReference>
<dbReference type="OMA" id="QEFRTTC"/>
<evidence type="ECO:0000256" key="3">
    <source>
        <dbReference type="ARBA" id="ARBA00005245"/>
    </source>
</evidence>
<dbReference type="InterPro" id="IPR009542">
    <property type="entry name" value="Spc1/SPCS1"/>
</dbReference>
<evidence type="ECO:0000313" key="24">
    <source>
        <dbReference type="Proteomes" id="UP000002279"/>
    </source>
</evidence>
<name>A0A6I8PEM1_ORNAN</name>
<keyword evidence="15" id="KW-0325">Glycoprotein</keyword>
<keyword evidence="5" id="KW-0964">Secreted</keyword>
<evidence type="ECO:0000256" key="1">
    <source>
        <dbReference type="ARBA" id="ARBA00004477"/>
    </source>
</evidence>
<evidence type="ECO:0000256" key="17">
    <source>
        <dbReference type="ARBA" id="ARBA00039925"/>
    </source>
</evidence>
<sequence length="958" mass="107276">MLGILSSIPTQMDYKGQKLAEQIFQGIILTSAVIGFIYGYLIEDFGWTVSIVMAGFVVSCVVINDVEIQTMQINSKVTSRFAHNVITSRAVNHANVSREIIFDVEIPKTAFISNFIITVDGVPYPGNIKDKEAARRQYRKAVSRGETAGLVKASGRKMEKFTISVNIAAGSRVTFELTYEELLKRHLGKYEIIIKVKPKQLVNQFEIEVDLFEPQGISMLEAQASFLAGDLSQVIEKSFSGKRGRVYFNPTVDQQQTCPTCSTSLLDGEFTIKYDVNRDASCDLQVVNKYFAHFFAPKNLKNIPKNVVFVIDISASMAGRKISQTRDALLKILNDIRPEDYFNFILFGGYVKTWKDSLVKATVANLKEAKDFVQNFKIAGATSLNGGLLQGIEILNRAHETHPELKKNAPIVIMLTDGEPTIGEVRLHKIRENVRNAIRGKFPLYSLGFGDKVDFNFLETMSLENNGVARRIYQESDAADQLQGFYDEVANPLLVDVELQYPQNSISALTQNNFKQYYDGSEIVVAGQINDHDLSNFKVDMKARGADKDLASTCLVEKQKMEQALHERGHMFEEHIERLWAYLTIQQLLEKRIKAEGNEKDNLTAQALELSLKYKFVTPLTSMVVIKPGDAEDQVSLADKPGEEMAEVKAKAPKKIVLPAQYTLHHVAKGRKPSPSQPSKTPDHIISEVKPSTSQLSKTPDHIMSVDEDPHFIIRVPDKEDALCFNINEEPGVVLNLLRDPGTGITVNGQLIGEQLNNSAKTKSTYLGKLGIVNQEMDLKLEVTPQTIILHFGPRKSIFSWLERVMLRQGGVIMTINRKRNLVLSMGDGATFVVVLHNVWKKNPVHQSFLGLYTLDSHKLSEQTHGLLGQFLHPIDFEVFDVRPGSDPAKPDATMMVKNHKLTVTRGWQKDYRKDPRHGTKVSCWFVHNNGAGLIDGSHTDYIVPDIFYCGDSPATSL</sequence>
<dbReference type="Pfam" id="PF06645">
    <property type="entry name" value="SPC12"/>
    <property type="match status" value="1"/>
</dbReference>
<evidence type="ECO:0000259" key="22">
    <source>
        <dbReference type="PROSITE" id="PS51468"/>
    </source>
</evidence>
<comment type="function">
    <text evidence="16">May act as a carrier of hyaluronan in serum or as a binding protein between hyaluronan and other matrix protein, including those on cell surfaces in tissues to regulate the localization, synthesis and degradation of hyaluronan which are essential to cells undergoing biological processes.</text>
</comment>
<reference evidence="23" key="3">
    <citation type="submission" date="2025-09" db="UniProtKB">
        <authorList>
            <consortium name="Ensembl"/>
        </authorList>
    </citation>
    <scope>IDENTIFICATION</scope>
    <source>
        <strain evidence="23">Glennie</strain>
    </source>
</reference>
<dbReference type="PROSITE" id="PS50234">
    <property type="entry name" value="VWFA"/>
    <property type="match status" value="1"/>
</dbReference>
<evidence type="ECO:0000256" key="9">
    <source>
        <dbReference type="ARBA" id="ARBA00022729"/>
    </source>
</evidence>
<organism evidence="23 24">
    <name type="scientific">Ornithorhynchus anatinus</name>
    <name type="common">Duckbill platypus</name>
    <dbReference type="NCBI Taxonomy" id="9258"/>
    <lineage>
        <taxon>Eukaryota</taxon>
        <taxon>Metazoa</taxon>
        <taxon>Chordata</taxon>
        <taxon>Craniata</taxon>
        <taxon>Vertebrata</taxon>
        <taxon>Euteleostomi</taxon>
        <taxon>Mammalia</taxon>
        <taxon>Monotremata</taxon>
        <taxon>Ornithorhynchidae</taxon>
        <taxon>Ornithorhynchus</taxon>
    </lineage>
</organism>
<keyword evidence="6" id="KW-0597">Phosphoprotein</keyword>
<dbReference type="GO" id="GO:0004867">
    <property type="term" value="F:serine-type endopeptidase inhibitor activity"/>
    <property type="evidence" value="ECO:0007669"/>
    <property type="project" value="UniProtKB-KW"/>
</dbReference>
<evidence type="ECO:0000256" key="8">
    <source>
        <dbReference type="ARBA" id="ARBA00022692"/>
    </source>
</evidence>
<evidence type="ECO:0000313" key="23">
    <source>
        <dbReference type="Ensembl" id="ENSOANP00000050573.1"/>
    </source>
</evidence>
<accession>A0A6I8PEM1</accession>
<evidence type="ECO:0000256" key="12">
    <source>
        <dbReference type="ARBA" id="ARBA00022974"/>
    </source>
</evidence>
<feature type="transmembrane region" description="Helical" evidence="20">
    <location>
        <begin position="23"/>
        <end position="41"/>
    </location>
</feature>
<dbReference type="InterPro" id="IPR050934">
    <property type="entry name" value="ITIH"/>
</dbReference>
<keyword evidence="11" id="KW-0722">Serine protease inhibitor</keyword>
<evidence type="ECO:0000256" key="6">
    <source>
        <dbReference type="ARBA" id="ARBA00022553"/>
    </source>
</evidence>
<dbReference type="Pfam" id="PF06668">
    <property type="entry name" value="ITI_HC_C"/>
    <property type="match status" value="1"/>
</dbReference>
<dbReference type="GO" id="GO:0006465">
    <property type="term" value="P:signal peptide processing"/>
    <property type="evidence" value="ECO:0007669"/>
    <property type="project" value="InterPro"/>
</dbReference>
<gene>
    <name evidence="23" type="primary">LOC100091835</name>
</gene>
<evidence type="ECO:0000256" key="2">
    <source>
        <dbReference type="ARBA" id="ARBA00004613"/>
    </source>
</evidence>
<dbReference type="Ensembl" id="ENSOANT00000049224.1">
    <property type="protein sequence ID" value="ENSOANP00000050573.1"/>
    <property type="gene ID" value="ENSOANG00000029878.2"/>
</dbReference>
<dbReference type="SUPFAM" id="SSF53300">
    <property type="entry name" value="vWA-like"/>
    <property type="match status" value="1"/>
</dbReference>
<dbReference type="Pfam" id="PF00092">
    <property type="entry name" value="VWA"/>
    <property type="match status" value="1"/>
</dbReference>
<dbReference type="GO" id="GO:0005576">
    <property type="term" value="C:extracellular region"/>
    <property type="evidence" value="ECO:0007669"/>
    <property type="project" value="UniProtKB-SubCell"/>
</dbReference>
<comment type="similarity">
    <text evidence="4">Belongs to the ITIH family.</text>
</comment>